<name>J2K4N3_9FLAO</name>
<dbReference type="RefSeq" id="WP_007846675.1">
    <property type="nucleotide sequence ID" value="NZ_AKJY01000102.1"/>
</dbReference>
<sequence length="387" mass="43481">MGKETYVGGDIIETTGGNNLAYAKENIVNSSGEHVAQKGKESGVTYGERKEAPKIETEKTGEAYIIVVGTQSHRSDASASKPWNLFREVGEGSKLMFVHQALRRMRLNKAIKFDFLLCVRGYTDKQKKAIKDAVENLYGGKYVEVTSAQQVINYINTADENNKASIAKARTEKKIKQLLFYSHGVVGEISLGLTPAGMDVTEYSFEKEEAAKLNKEAFLGGTNIYLFSCRAGIGNSDIDRTIYIDKDGNKADPNNRYNILSSESIAQKIANSTGATVYGYLRRTDYEKTLFTNDELCFSDYMKARAKQQQEVKNKRCSSTYQHLLDQDYKLKEEEVTRWKAWQDIESNMKKIDDAWFDPDGARHNVEAAPSPEGVPAEMKTFIPQKQ</sequence>
<accession>J2K4N3</accession>
<proteinExistence type="predicted"/>
<evidence type="ECO:0008006" key="4">
    <source>
        <dbReference type="Google" id="ProtNLM"/>
    </source>
</evidence>
<organism evidence="2 3">
    <name type="scientific">Chryseobacterium populi</name>
    <dbReference type="NCBI Taxonomy" id="1144316"/>
    <lineage>
        <taxon>Bacteria</taxon>
        <taxon>Pseudomonadati</taxon>
        <taxon>Bacteroidota</taxon>
        <taxon>Flavobacteriia</taxon>
        <taxon>Flavobacteriales</taxon>
        <taxon>Weeksellaceae</taxon>
        <taxon>Chryseobacterium group</taxon>
        <taxon>Chryseobacterium</taxon>
    </lineage>
</organism>
<gene>
    <name evidence="2" type="ORF">PMI13_03832</name>
</gene>
<protein>
    <recommendedName>
        <fullName evidence="4">DUF4347 domain-containing protein</fullName>
    </recommendedName>
</protein>
<dbReference type="EMBL" id="AKJY01000102">
    <property type="protein sequence ID" value="EJL68213.1"/>
    <property type="molecule type" value="Genomic_DNA"/>
</dbReference>
<reference evidence="2 3" key="1">
    <citation type="journal article" date="2012" name="J. Bacteriol.">
        <title>Twenty-one genome sequences from Pseudomonas species and 19 genome sequences from diverse bacteria isolated from the rhizosphere and endosphere of Populus deltoides.</title>
        <authorList>
            <person name="Brown S.D."/>
            <person name="Utturkar S.M."/>
            <person name="Klingeman D.M."/>
            <person name="Johnson C.M."/>
            <person name="Martin S.L."/>
            <person name="Land M.L."/>
            <person name="Lu T.Y."/>
            <person name="Schadt C.W."/>
            <person name="Doktycz M.J."/>
            <person name="Pelletier D.A."/>
        </authorList>
    </citation>
    <scope>NUCLEOTIDE SEQUENCE [LARGE SCALE GENOMIC DNA]</scope>
    <source>
        <strain evidence="2 3">CF314</strain>
    </source>
</reference>
<dbReference type="AlphaFoldDB" id="J2K4N3"/>
<feature type="region of interest" description="Disordered" evidence="1">
    <location>
        <begin position="368"/>
        <end position="387"/>
    </location>
</feature>
<evidence type="ECO:0000256" key="1">
    <source>
        <dbReference type="SAM" id="MobiDB-lite"/>
    </source>
</evidence>
<dbReference type="Proteomes" id="UP000007509">
    <property type="component" value="Unassembled WGS sequence"/>
</dbReference>
<evidence type="ECO:0000313" key="3">
    <source>
        <dbReference type="Proteomes" id="UP000007509"/>
    </source>
</evidence>
<keyword evidence="3" id="KW-1185">Reference proteome</keyword>
<dbReference type="PATRIC" id="fig|1144316.3.peg.3850"/>
<comment type="caution">
    <text evidence="2">The sequence shown here is derived from an EMBL/GenBank/DDBJ whole genome shotgun (WGS) entry which is preliminary data.</text>
</comment>
<dbReference type="OrthoDB" id="1212875at2"/>
<evidence type="ECO:0000313" key="2">
    <source>
        <dbReference type="EMBL" id="EJL68213.1"/>
    </source>
</evidence>